<keyword evidence="1" id="KW-0472">Membrane</keyword>
<accession>A0A4R2EHW2</accession>
<keyword evidence="1" id="KW-0812">Transmembrane</keyword>
<sequence>MIEIVFAVSVLCIAAVAIVAITLTLRHQKSFQNIEKQIASNKVTLPLRLQAYERCIVFLERISPDSLVVRVNKSEDTVASLQAKLLSAIRSEFEHNISQQLYVSPETWSYVVNAKNNIIGLINTCSGRLHPEMRAIELSKLIIETYANIDIAPTATAKQKIKQEVALLY</sequence>
<feature type="transmembrane region" description="Helical" evidence="1">
    <location>
        <begin position="6"/>
        <end position="25"/>
    </location>
</feature>
<dbReference type="Pfam" id="PF25589">
    <property type="entry name" value="DUF7935"/>
    <property type="match status" value="1"/>
</dbReference>
<keyword evidence="1" id="KW-1133">Transmembrane helix</keyword>
<name>A0A4R2EHW2_9BACT</name>
<reference evidence="2 3" key="1">
    <citation type="submission" date="2019-03" db="EMBL/GenBank/DDBJ databases">
        <title>Genomic Encyclopedia of Archaeal and Bacterial Type Strains, Phase II (KMG-II): from individual species to whole genera.</title>
        <authorList>
            <person name="Goeker M."/>
        </authorList>
    </citation>
    <scope>NUCLEOTIDE SEQUENCE [LARGE SCALE GENOMIC DNA]</scope>
    <source>
        <strain evidence="2 3">RL-C</strain>
    </source>
</reference>
<dbReference type="InterPro" id="IPR057695">
    <property type="entry name" value="DUF7935"/>
</dbReference>
<proteinExistence type="predicted"/>
<organism evidence="2 3">
    <name type="scientific">Acetobacteroides hydrogenigenes</name>
    <dbReference type="NCBI Taxonomy" id="979970"/>
    <lineage>
        <taxon>Bacteria</taxon>
        <taxon>Pseudomonadati</taxon>
        <taxon>Bacteroidota</taxon>
        <taxon>Bacteroidia</taxon>
        <taxon>Bacteroidales</taxon>
        <taxon>Rikenellaceae</taxon>
        <taxon>Acetobacteroides</taxon>
    </lineage>
</organism>
<evidence type="ECO:0000313" key="3">
    <source>
        <dbReference type="Proteomes" id="UP000294830"/>
    </source>
</evidence>
<evidence type="ECO:0000313" key="2">
    <source>
        <dbReference type="EMBL" id="TCN66672.1"/>
    </source>
</evidence>
<dbReference type="AlphaFoldDB" id="A0A4R2EHW2"/>
<evidence type="ECO:0000256" key="1">
    <source>
        <dbReference type="SAM" id="Phobius"/>
    </source>
</evidence>
<dbReference type="RefSeq" id="WP_131839373.1">
    <property type="nucleotide sequence ID" value="NZ_SLWB01000008.1"/>
</dbReference>
<comment type="caution">
    <text evidence="2">The sequence shown here is derived from an EMBL/GenBank/DDBJ whole genome shotgun (WGS) entry which is preliminary data.</text>
</comment>
<dbReference type="OrthoDB" id="1493032at2"/>
<keyword evidence="3" id="KW-1185">Reference proteome</keyword>
<protein>
    <submittedName>
        <fullName evidence="2">Uncharacterized protein</fullName>
    </submittedName>
</protein>
<dbReference type="EMBL" id="SLWB01000008">
    <property type="protein sequence ID" value="TCN66672.1"/>
    <property type="molecule type" value="Genomic_DNA"/>
</dbReference>
<gene>
    <name evidence="2" type="ORF">CLV25_10810</name>
</gene>
<dbReference type="Proteomes" id="UP000294830">
    <property type="component" value="Unassembled WGS sequence"/>
</dbReference>